<proteinExistence type="predicted"/>
<dbReference type="EMBL" id="CR855190">
    <property type="protein sequence ID" value="CAH67326.1"/>
    <property type="molecule type" value="Genomic_DNA"/>
</dbReference>
<accession>Q01IW4</accession>
<sequence length="36" mass="3748">MALLSLGSGGYASSAGAARARRRATRTQPLSLARSW</sequence>
<evidence type="ECO:0000256" key="1">
    <source>
        <dbReference type="SAM" id="MobiDB-lite"/>
    </source>
</evidence>
<organism evidence="2">
    <name type="scientific">Oryza sativa</name>
    <name type="common">Rice</name>
    <dbReference type="NCBI Taxonomy" id="4530"/>
    <lineage>
        <taxon>Eukaryota</taxon>
        <taxon>Viridiplantae</taxon>
        <taxon>Streptophyta</taxon>
        <taxon>Embryophyta</taxon>
        <taxon>Tracheophyta</taxon>
        <taxon>Spermatophyta</taxon>
        <taxon>Magnoliopsida</taxon>
        <taxon>Liliopsida</taxon>
        <taxon>Poales</taxon>
        <taxon>Poaceae</taxon>
        <taxon>BOP clade</taxon>
        <taxon>Oryzoideae</taxon>
        <taxon>Oryzeae</taxon>
        <taxon>Oryzinae</taxon>
        <taxon>Oryza</taxon>
    </lineage>
</organism>
<feature type="region of interest" description="Disordered" evidence="1">
    <location>
        <begin position="1"/>
        <end position="36"/>
    </location>
</feature>
<name>Q01IW4_ORYSA</name>
<feature type="compositionally biased region" description="Low complexity" evidence="1">
    <location>
        <begin position="1"/>
        <end position="18"/>
    </location>
</feature>
<reference evidence="2" key="2">
    <citation type="submission" date="2004-10" db="EMBL/GenBank/DDBJ databases">
        <title>Chromosome-wide comparison between domesticated rice subspecies indica and japonica.</title>
        <authorList>
            <person name="Han B."/>
        </authorList>
    </citation>
    <scope>NUCLEOTIDE SEQUENCE</scope>
</reference>
<gene>
    <name evidence="2" type="primary">OSIGBa0102I15.6</name>
</gene>
<protein>
    <submittedName>
        <fullName evidence="2">OSIGBa0102I15.6 protein</fullName>
    </submittedName>
</protein>
<dbReference type="AlphaFoldDB" id="Q01IW4"/>
<evidence type="ECO:0000313" key="2">
    <source>
        <dbReference type="EMBL" id="CAH67326.1"/>
    </source>
</evidence>
<reference evidence="2" key="1">
    <citation type="journal article" date="2002" name="Nature">
        <title>Sequence and analysis of rice chromosome 4.</title>
        <authorList>
            <person name="Feng Q."/>
            <person name="Zhang Y."/>
            <person name="Hao P."/>
            <person name="Wang S."/>
            <person name="Fu G."/>
            <person name="Huang Y."/>
            <person name="Li Y."/>
            <person name="Zhu J."/>
            <person name="Liu Y."/>
            <person name="Hu X."/>
            <person name="Jia P."/>
            <person name="Zhang Y."/>
            <person name="Zhao Q."/>
            <person name="Ying K."/>
            <person name="Yu S."/>
            <person name="Tang Y."/>
            <person name="Weng Q."/>
            <person name="Zhang L."/>
            <person name="Lu Y."/>
            <person name="Mu J."/>
            <person name="Lu Y."/>
            <person name="Zhang L.S."/>
            <person name="Yu Z."/>
            <person name="Fan D."/>
            <person name="Liu X."/>
            <person name="Lu T."/>
            <person name="Li C."/>
            <person name="Wu Y."/>
            <person name="Sun T."/>
            <person name="Lei H."/>
            <person name="Li T."/>
            <person name="Hu H."/>
            <person name="Guan J."/>
            <person name="Wu M."/>
            <person name="Zhang R."/>
            <person name="Zhou B."/>
            <person name="Chen Z."/>
            <person name="Chen L."/>
            <person name="Jin Z."/>
            <person name="Wang R."/>
            <person name="Yin H."/>
            <person name="Cai Z."/>
            <person name="Ren S."/>
            <person name="Lv G."/>
            <person name="Gu W."/>
            <person name="Zhu G."/>
            <person name="Tu Y."/>
            <person name="Jia J."/>
            <person name="Zhang Y."/>
            <person name="Chen J."/>
            <person name="Kang H."/>
            <person name="Chen X."/>
            <person name="Shao C."/>
            <person name="Sun Y."/>
            <person name="Hu Q."/>
            <person name="Zhang X."/>
            <person name="Zhang W."/>
            <person name="Wang L."/>
            <person name="Ding C."/>
            <person name="Sheng H."/>
            <person name="Gu J."/>
            <person name="Chen S."/>
            <person name="Ni L."/>
            <person name="Zhu F."/>
            <person name="Chen W."/>
            <person name="Lan L."/>
            <person name="Lai Y."/>
            <person name="Cheng Z."/>
            <person name="Gu M."/>
            <person name="Jiang J."/>
            <person name="Li J."/>
            <person name="Hong G."/>
            <person name="Xue Y."/>
            <person name="Han B."/>
        </authorList>
    </citation>
    <scope>NUCLEOTIDE SEQUENCE</scope>
</reference>